<evidence type="ECO:0000313" key="1">
    <source>
        <dbReference type="EMBL" id="CAG5090385.1"/>
    </source>
</evidence>
<dbReference type="EMBL" id="CAJNRD030001119">
    <property type="protein sequence ID" value="CAG5090385.1"/>
    <property type="molecule type" value="Genomic_DNA"/>
</dbReference>
<accession>A0A8J2MRC9</accession>
<comment type="caution">
    <text evidence="1">The sequence shown here is derived from an EMBL/GenBank/DDBJ whole genome shotgun (WGS) entry which is preliminary data.</text>
</comment>
<protein>
    <submittedName>
        <fullName evidence="1">Uncharacterized protein</fullName>
    </submittedName>
</protein>
<name>A0A8J2MRC9_COTCN</name>
<organism evidence="1 2">
    <name type="scientific">Cotesia congregata</name>
    <name type="common">Parasitoid wasp</name>
    <name type="synonym">Apanteles congregatus</name>
    <dbReference type="NCBI Taxonomy" id="51543"/>
    <lineage>
        <taxon>Eukaryota</taxon>
        <taxon>Metazoa</taxon>
        <taxon>Ecdysozoa</taxon>
        <taxon>Arthropoda</taxon>
        <taxon>Hexapoda</taxon>
        <taxon>Insecta</taxon>
        <taxon>Pterygota</taxon>
        <taxon>Neoptera</taxon>
        <taxon>Endopterygota</taxon>
        <taxon>Hymenoptera</taxon>
        <taxon>Apocrita</taxon>
        <taxon>Ichneumonoidea</taxon>
        <taxon>Braconidae</taxon>
        <taxon>Microgastrinae</taxon>
        <taxon>Cotesia</taxon>
    </lineage>
</organism>
<reference evidence="1" key="1">
    <citation type="submission" date="2021-04" db="EMBL/GenBank/DDBJ databases">
        <authorList>
            <person name="Chebbi M.A.C M."/>
        </authorList>
    </citation>
    <scope>NUCLEOTIDE SEQUENCE</scope>
</reference>
<dbReference type="Proteomes" id="UP000786811">
    <property type="component" value="Unassembled WGS sequence"/>
</dbReference>
<keyword evidence="2" id="KW-1185">Reference proteome</keyword>
<proteinExistence type="predicted"/>
<sequence>MTKSGPSIYRLFAYHYDSYGVDLNTLLEKLKFRFYNLILQYVLRNGWAKARSSLSDPALATKALDRVRIRRTPMNIFNI</sequence>
<dbReference type="AlphaFoldDB" id="A0A8J2MRC9"/>
<gene>
    <name evidence="1" type="ORF">HICCMSTLAB_LOCUS5611</name>
</gene>
<evidence type="ECO:0000313" key="2">
    <source>
        <dbReference type="Proteomes" id="UP000786811"/>
    </source>
</evidence>